<evidence type="ECO:0000313" key="3">
    <source>
        <dbReference type="Proteomes" id="UP000288293"/>
    </source>
</evidence>
<keyword evidence="3" id="KW-1185">Reference proteome</keyword>
<dbReference type="OrthoDB" id="5935180at2"/>
<accession>A0A432W659</accession>
<reference evidence="2 3" key="1">
    <citation type="journal article" date="2011" name="Front. Microbiol.">
        <title>Genomic signatures of strain selection and enhancement in Bacillus atrophaeus var. globigii, a historical biowarfare simulant.</title>
        <authorList>
            <person name="Gibbons H.S."/>
            <person name="Broomall S.M."/>
            <person name="McNew L.A."/>
            <person name="Daligault H."/>
            <person name="Chapman C."/>
            <person name="Bruce D."/>
            <person name="Karavis M."/>
            <person name="Krepps M."/>
            <person name="McGregor P.A."/>
            <person name="Hong C."/>
            <person name="Park K.H."/>
            <person name="Akmal A."/>
            <person name="Feldman A."/>
            <person name="Lin J.S."/>
            <person name="Chang W.E."/>
            <person name="Higgs B.W."/>
            <person name="Demirev P."/>
            <person name="Lindquist J."/>
            <person name="Liem A."/>
            <person name="Fochler E."/>
            <person name="Read T.D."/>
            <person name="Tapia R."/>
            <person name="Johnson S."/>
            <person name="Bishop-Lilly K.A."/>
            <person name="Detter C."/>
            <person name="Han C."/>
            <person name="Sozhamannan S."/>
            <person name="Rosenzweig C.N."/>
            <person name="Skowronski E.W."/>
        </authorList>
    </citation>
    <scope>NUCLEOTIDE SEQUENCE [LARGE SCALE GENOMIC DNA]</scope>
    <source>
        <strain evidence="2 3">MLST1</strain>
    </source>
</reference>
<name>A0A432W659_9GAMM</name>
<sequence length="423" mass="47465">MHTLTFATSALLMSLASEAAVANDDLTTTLSKASDGNWSVRYDMTQPVSQIELHRSPDQSRAQRWELNDAFQILYENDREYLRREDGAYFTQVKAELTPTYIALDKEYAPFSPFSDGGMLVHSGRFFACTEHCTEDHTKWKIRIELAADEYVIVNGQRYQGSASWMDSDSGQKIYVGDAKPQDDGPFISMVDPELPQALRNLMAEHLPELMTFFAEHLPQPETTPQLYASFSPTTDGRYGHQGGVLPNQVFMHWYGFVDESMAESTLWFFAHEAAHLYQKQAYSSQPHEAWLHEGSAELFAGLAMQHFEQGHDMLKQTLKSATAACTEGVSEGMSFHQAAAANSRLHYSCGLVLFEAMHRDLVNQDKDIFALWRDYSDAVDNGGEASEDLFLEIAAGHLTPEAHAKLVELLGAEQQALRSLVE</sequence>
<organism evidence="2 3">
    <name type="scientific">Aliidiomarina minuta</name>
    <dbReference type="NCBI Taxonomy" id="880057"/>
    <lineage>
        <taxon>Bacteria</taxon>
        <taxon>Pseudomonadati</taxon>
        <taxon>Pseudomonadota</taxon>
        <taxon>Gammaproteobacteria</taxon>
        <taxon>Alteromonadales</taxon>
        <taxon>Idiomarinaceae</taxon>
        <taxon>Aliidiomarina</taxon>
    </lineage>
</organism>
<dbReference type="EMBL" id="PIPL01000001">
    <property type="protein sequence ID" value="RUO25511.1"/>
    <property type="molecule type" value="Genomic_DNA"/>
</dbReference>
<keyword evidence="1" id="KW-0732">Signal</keyword>
<protein>
    <recommendedName>
        <fullName evidence="4">Peptidase M1 membrane alanine aminopeptidase domain-containing protein</fullName>
    </recommendedName>
</protein>
<comment type="caution">
    <text evidence="2">The sequence shown here is derived from an EMBL/GenBank/DDBJ whole genome shotgun (WGS) entry which is preliminary data.</text>
</comment>
<evidence type="ECO:0000313" key="2">
    <source>
        <dbReference type="EMBL" id="RUO25511.1"/>
    </source>
</evidence>
<gene>
    <name evidence="2" type="ORF">CWE09_01880</name>
</gene>
<dbReference type="Proteomes" id="UP000288293">
    <property type="component" value="Unassembled WGS sequence"/>
</dbReference>
<feature type="signal peptide" evidence="1">
    <location>
        <begin position="1"/>
        <end position="22"/>
    </location>
</feature>
<proteinExistence type="predicted"/>
<dbReference type="RefSeq" id="WP_126802212.1">
    <property type="nucleotide sequence ID" value="NZ_PIPL01000001.1"/>
</dbReference>
<feature type="chain" id="PRO_5019228856" description="Peptidase M1 membrane alanine aminopeptidase domain-containing protein" evidence="1">
    <location>
        <begin position="23"/>
        <end position="423"/>
    </location>
</feature>
<dbReference type="AlphaFoldDB" id="A0A432W659"/>
<evidence type="ECO:0000256" key="1">
    <source>
        <dbReference type="SAM" id="SignalP"/>
    </source>
</evidence>
<evidence type="ECO:0008006" key="4">
    <source>
        <dbReference type="Google" id="ProtNLM"/>
    </source>
</evidence>